<evidence type="ECO:0000256" key="1">
    <source>
        <dbReference type="SAM" id="MobiDB-lite"/>
    </source>
</evidence>
<protein>
    <recommendedName>
        <fullName evidence="2">Rad60/SUMO-like domain-containing protein</fullName>
    </recommendedName>
</protein>
<feature type="domain" description="Rad60/SUMO-like" evidence="2">
    <location>
        <begin position="236"/>
        <end position="293"/>
    </location>
</feature>
<evidence type="ECO:0000313" key="3">
    <source>
        <dbReference type="EMBL" id="GMI23352.1"/>
    </source>
</evidence>
<dbReference type="SUPFAM" id="SSF54236">
    <property type="entry name" value="Ubiquitin-like"/>
    <property type="match status" value="2"/>
</dbReference>
<reference evidence="3 4" key="1">
    <citation type="journal article" date="2023" name="Commun. Biol.">
        <title>Genome analysis of Parmales, the sister group of diatoms, reveals the evolutionary specialization of diatoms from phago-mixotrophs to photoautotrophs.</title>
        <authorList>
            <person name="Ban H."/>
            <person name="Sato S."/>
            <person name="Yoshikawa S."/>
            <person name="Yamada K."/>
            <person name="Nakamura Y."/>
            <person name="Ichinomiya M."/>
            <person name="Sato N."/>
            <person name="Blanc-Mathieu R."/>
            <person name="Endo H."/>
            <person name="Kuwata A."/>
            <person name="Ogata H."/>
        </authorList>
    </citation>
    <scope>NUCLEOTIDE SEQUENCE [LARGE SCALE GENOMIC DNA]</scope>
</reference>
<dbReference type="Proteomes" id="UP001165060">
    <property type="component" value="Unassembled WGS sequence"/>
</dbReference>
<dbReference type="Gene3D" id="3.10.20.90">
    <property type="entry name" value="Phosphatidylinositol 3-kinase Catalytic Subunit, Chain A, domain 1"/>
    <property type="match status" value="2"/>
</dbReference>
<name>A0ABQ6MBU6_9STRA</name>
<dbReference type="InterPro" id="IPR029071">
    <property type="entry name" value="Ubiquitin-like_domsf"/>
</dbReference>
<dbReference type="EMBL" id="BRYB01005346">
    <property type="protein sequence ID" value="GMI23352.1"/>
    <property type="molecule type" value="Genomic_DNA"/>
</dbReference>
<feature type="compositionally biased region" description="Acidic residues" evidence="1">
    <location>
        <begin position="179"/>
        <end position="204"/>
    </location>
</feature>
<feature type="region of interest" description="Disordered" evidence="1">
    <location>
        <begin position="176"/>
        <end position="221"/>
    </location>
</feature>
<feature type="compositionally biased region" description="Acidic residues" evidence="1">
    <location>
        <begin position="60"/>
        <end position="70"/>
    </location>
</feature>
<proteinExistence type="predicted"/>
<feature type="compositionally biased region" description="Basic residues" evidence="1">
    <location>
        <begin position="109"/>
        <end position="132"/>
    </location>
</feature>
<feature type="domain" description="Rad60/SUMO-like" evidence="2">
    <location>
        <begin position="318"/>
        <end position="375"/>
    </location>
</feature>
<dbReference type="CDD" id="cd01763">
    <property type="entry name" value="Ubl_SUMO_like"/>
    <property type="match status" value="2"/>
</dbReference>
<feature type="region of interest" description="Disordered" evidence="1">
    <location>
        <begin position="1"/>
        <end position="159"/>
    </location>
</feature>
<comment type="caution">
    <text evidence="3">The sequence shown here is derived from an EMBL/GenBank/DDBJ whole genome shotgun (WGS) entry which is preliminary data.</text>
</comment>
<feature type="compositionally biased region" description="Low complexity" evidence="1">
    <location>
        <begin position="1"/>
        <end position="13"/>
    </location>
</feature>
<dbReference type="PANTHER" id="PTHR47813:SF2">
    <property type="entry name" value="UBIQUITIN-LIKE SUPERFAMILY PROTEIN"/>
    <property type="match status" value="1"/>
</dbReference>
<dbReference type="InterPro" id="IPR022617">
    <property type="entry name" value="Rad60/SUMO-like_dom"/>
</dbReference>
<dbReference type="PANTHER" id="PTHR47813">
    <property type="entry name" value="UBIQUITIN-LIKE SUPERFAMILY PROTEIN"/>
    <property type="match status" value="1"/>
</dbReference>
<dbReference type="Pfam" id="PF11976">
    <property type="entry name" value="Rad60-SLD"/>
    <property type="match status" value="2"/>
</dbReference>
<feature type="compositionally biased region" description="Acidic residues" evidence="1">
    <location>
        <begin position="140"/>
        <end position="153"/>
    </location>
</feature>
<evidence type="ECO:0000313" key="4">
    <source>
        <dbReference type="Proteomes" id="UP001165060"/>
    </source>
</evidence>
<evidence type="ECO:0000259" key="2">
    <source>
        <dbReference type="Pfam" id="PF11976"/>
    </source>
</evidence>
<keyword evidence="4" id="KW-1185">Reference proteome</keyword>
<feature type="compositionally biased region" description="Basic residues" evidence="1">
    <location>
        <begin position="19"/>
        <end position="30"/>
    </location>
</feature>
<accession>A0ABQ6MBU6</accession>
<sequence length="377" mass="39877">MSSSDSDSSVDSSLFVAKTKTKFIRKKAKPKPQDSDDDSDSDSSSGTPPPPKKARVETLSSDEEDSDDDQPPQPRAQSPAAASAAPDVVEILSPDPPAQPSTRATRASSRGKARAAAKPKAAPKKRAARKSKSPVPPPADDADLFASDDDEADLNASFDNPVLRAARLARENLGKEVVELDESGEEEGEEEEEEGSGGASDEEGGREGGGGEESKGEPVKLKVSGVVNGKVTTHVVTVYSEAKLELIVAAYAAASGLDRGSILGFSFDGDKLDLSLTPSSLEMEDDDMVDVTVAKGATPAAQVKLRTRVNGDDKTFKEWKISSRDPLQKLADALARMHKVSAGCVVMEFDGDVFKGGQCCEDLEIEDDDIVDVKIKK</sequence>
<gene>
    <name evidence="3" type="ORF">TeGR_g1378</name>
</gene>
<feature type="compositionally biased region" description="Low complexity" evidence="1">
    <location>
        <begin position="75"/>
        <end position="87"/>
    </location>
</feature>
<organism evidence="3 4">
    <name type="scientific">Tetraparma gracilis</name>
    <dbReference type="NCBI Taxonomy" id="2962635"/>
    <lineage>
        <taxon>Eukaryota</taxon>
        <taxon>Sar</taxon>
        <taxon>Stramenopiles</taxon>
        <taxon>Ochrophyta</taxon>
        <taxon>Bolidophyceae</taxon>
        <taxon>Parmales</taxon>
        <taxon>Triparmaceae</taxon>
        <taxon>Tetraparma</taxon>
    </lineage>
</organism>